<dbReference type="SMR" id="Q9N4M2"/>
<dbReference type="UCSC" id="ZK973.4">
    <property type="organism name" value="c. elegans"/>
</dbReference>
<protein>
    <submittedName>
        <fullName evidence="3">Uncharacterized protein</fullName>
    </submittedName>
</protein>
<accession>Q9N4M2</accession>
<sequence length="154" mass="17688">MNVCFAFRLLIDFLVLAWILTVTATQCVSKRKIRKVDKERGRGRRMRGSRNKDEKSPPNEEHLEYTAIPPSPATSSIKKSTRKERTEMKLQSTQNMPTESTNQASTTQQLCPTQEDDFSAQKQATKPKKTKKKEEFFEDQDDDDTLGCIKSIEN</sequence>
<dbReference type="EMBL" id="BX284601">
    <property type="protein sequence ID" value="CCD73566.1"/>
    <property type="molecule type" value="Genomic_DNA"/>
</dbReference>
<feature type="compositionally biased region" description="Basic and acidic residues" evidence="1">
    <location>
        <begin position="50"/>
        <end position="64"/>
    </location>
</feature>
<feature type="region of interest" description="Disordered" evidence="1">
    <location>
        <begin position="35"/>
        <end position="154"/>
    </location>
</feature>
<organism evidence="3 4">
    <name type="scientific">Caenorhabditis elegans</name>
    <dbReference type="NCBI Taxonomy" id="6239"/>
    <lineage>
        <taxon>Eukaryota</taxon>
        <taxon>Metazoa</taxon>
        <taxon>Ecdysozoa</taxon>
        <taxon>Nematoda</taxon>
        <taxon>Chromadorea</taxon>
        <taxon>Rhabditida</taxon>
        <taxon>Rhabditina</taxon>
        <taxon>Rhabditomorpha</taxon>
        <taxon>Rhabditoidea</taxon>
        <taxon>Rhabditidae</taxon>
        <taxon>Peloderinae</taxon>
        <taxon>Caenorhabditis</taxon>
    </lineage>
</organism>
<feature type="compositionally biased region" description="Polar residues" evidence="1">
    <location>
        <begin position="89"/>
        <end position="112"/>
    </location>
</feature>
<dbReference type="WormBase" id="ZK973.4">
    <property type="protein sequence ID" value="CE24750"/>
    <property type="gene ID" value="WBGene00022833"/>
</dbReference>
<dbReference type="Bgee" id="WBGene00022833">
    <property type="expression patterns" value="Expressed in material anatomical entity and 2 other cell types or tissues"/>
</dbReference>
<dbReference type="CTD" id="191478"/>
<dbReference type="Proteomes" id="UP000001940">
    <property type="component" value="Chromosome I"/>
</dbReference>
<dbReference type="InParanoid" id="Q9N4M2"/>
<feature type="compositionally biased region" description="Basic residues" evidence="1">
    <location>
        <begin position="35"/>
        <end position="49"/>
    </location>
</feature>
<dbReference type="STRING" id="6239.ZK973.4.1"/>
<feature type="signal peptide" evidence="2">
    <location>
        <begin position="1"/>
        <end position="24"/>
    </location>
</feature>
<dbReference type="GeneID" id="191478"/>
<feature type="chain" id="PRO_5004330271" evidence="2">
    <location>
        <begin position="25"/>
        <end position="154"/>
    </location>
</feature>
<dbReference type="PaxDb" id="6239-ZK973.4"/>
<dbReference type="RefSeq" id="NP_491355.1">
    <property type="nucleotide sequence ID" value="NM_058954.1"/>
</dbReference>
<evidence type="ECO:0000256" key="2">
    <source>
        <dbReference type="SAM" id="SignalP"/>
    </source>
</evidence>
<evidence type="ECO:0000313" key="4">
    <source>
        <dbReference type="Proteomes" id="UP000001940"/>
    </source>
</evidence>
<proteinExistence type="predicted"/>
<keyword evidence="4" id="KW-1185">Reference proteome</keyword>
<keyword evidence="2" id="KW-0732">Signal</keyword>
<dbReference type="AlphaFoldDB" id="Q9N4M2"/>
<evidence type="ECO:0000313" key="3">
    <source>
        <dbReference type="EMBL" id="CCD73566.1"/>
    </source>
</evidence>
<gene>
    <name evidence="3" type="ORF">CELE_ZK973.4</name>
    <name evidence="3 5" type="ORF">ZK973.4</name>
</gene>
<feature type="compositionally biased region" description="Acidic residues" evidence="1">
    <location>
        <begin position="136"/>
        <end position="145"/>
    </location>
</feature>
<dbReference type="AGR" id="WB:WBGene00022833"/>
<dbReference type="HOGENOM" id="CLU_1705835_0_0_1"/>
<dbReference type="eggNOG" id="KOG0439">
    <property type="taxonomic scope" value="Eukaryota"/>
</dbReference>
<name>Q9N4M2_CAEEL</name>
<evidence type="ECO:0000313" key="5">
    <source>
        <dbReference type="WormBase" id="ZK973.4"/>
    </source>
</evidence>
<dbReference type="KEGG" id="cel:CELE_ZK973.4"/>
<evidence type="ECO:0000256" key="1">
    <source>
        <dbReference type="SAM" id="MobiDB-lite"/>
    </source>
</evidence>
<reference evidence="3 4" key="1">
    <citation type="journal article" date="1998" name="Science">
        <title>Genome sequence of the nematode C. elegans: a platform for investigating biology.</title>
        <authorList>
            <consortium name="The C. elegans sequencing consortium"/>
            <person name="Sulson J.E."/>
            <person name="Waterston R."/>
        </authorList>
    </citation>
    <scope>NUCLEOTIDE SEQUENCE [LARGE SCALE GENOMIC DNA]</scope>
    <source>
        <strain evidence="3 4">Bristol N2</strain>
    </source>
</reference>